<dbReference type="InterPro" id="IPR050166">
    <property type="entry name" value="ABC_transporter_ATP-bind"/>
</dbReference>
<keyword evidence="8" id="KW-1185">Reference proteome</keyword>
<evidence type="ECO:0000259" key="6">
    <source>
        <dbReference type="PROSITE" id="PS50893"/>
    </source>
</evidence>
<dbReference type="Pfam" id="PF00005">
    <property type="entry name" value="ABC_tran"/>
    <property type="match status" value="1"/>
</dbReference>
<evidence type="ECO:0000313" key="8">
    <source>
        <dbReference type="Proteomes" id="UP000234328"/>
    </source>
</evidence>
<dbReference type="PROSITE" id="PS00211">
    <property type="entry name" value="ABC_TRANSPORTER_1"/>
    <property type="match status" value="1"/>
</dbReference>
<comment type="caution">
    <text evidence="7">The sequence shown here is derived from an EMBL/GenBank/DDBJ whole genome shotgun (WGS) entry which is preliminary data.</text>
</comment>
<dbReference type="InterPro" id="IPR003439">
    <property type="entry name" value="ABC_transporter-like_ATP-bd"/>
</dbReference>
<protein>
    <submittedName>
        <fullName evidence="7">Nitrate ABC transporter ATP-binding protein</fullName>
    </submittedName>
</protein>
<organism evidence="7 8">
    <name type="scientific">Pollutimonas nitritireducens</name>
    <dbReference type="NCBI Taxonomy" id="2045209"/>
    <lineage>
        <taxon>Bacteria</taxon>
        <taxon>Pseudomonadati</taxon>
        <taxon>Pseudomonadota</taxon>
        <taxon>Betaproteobacteria</taxon>
        <taxon>Burkholderiales</taxon>
        <taxon>Alcaligenaceae</taxon>
        <taxon>Pollutimonas</taxon>
    </lineage>
</organism>
<gene>
    <name evidence="7" type="ORF">CR155_03670</name>
</gene>
<evidence type="ECO:0000256" key="4">
    <source>
        <dbReference type="ARBA" id="ARBA00022741"/>
    </source>
</evidence>
<comment type="similarity">
    <text evidence="1">Belongs to the ABC transporter superfamily.</text>
</comment>
<dbReference type="InterPro" id="IPR003593">
    <property type="entry name" value="AAA+_ATPase"/>
</dbReference>
<dbReference type="PANTHER" id="PTHR42788:SF13">
    <property type="entry name" value="ALIPHATIC SULFONATES IMPORT ATP-BINDING PROTEIN SSUB"/>
    <property type="match status" value="1"/>
</dbReference>
<dbReference type="PANTHER" id="PTHR42788">
    <property type="entry name" value="TAURINE IMPORT ATP-BINDING PROTEIN-RELATED"/>
    <property type="match status" value="1"/>
</dbReference>
<evidence type="ECO:0000313" key="7">
    <source>
        <dbReference type="EMBL" id="PLC55470.1"/>
    </source>
</evidence>
<evidence type="ECO:0000256" key="2">
    <source>
        <dbReference type="ARBA" id="ARBA00022448"/>
    </source>
</evidence>
<reference evidence="7 8" key="1">
    <citation type="submission" date="2017-10" db="EMBL/GenBank/DDBJ databases">
        <title>Two draft genome sequences of Pusillimonas sp. strains isolated from a nitrate- and radionuclide-contaminated groundwater in Russia.</title>
        <authorList>
            <person name="Grouzdev D.S."/>
            <person name="Tourova T.P."/>
            <person name="Goeva M.A."/>
            <person name="Babich T.L."/>
            <person name="Sokolova D.S."/>
            <person name="Abdullin R."/>
            <person name="Poltaraus A.B."/>
            <person name="Toshchakov S.V."/>
            <person name="Nazina T.N."/>
        </authorList>
    </citation>
    <scope>NUCLEOTIDE SEQUENCE [LARGE SCALE GENOMIC DNA]</scope>
    <source>
        <strain evidence="7 8">JR1/69-2-13</strain>
    </source>
</reference>
<dbReference type="CDD" id="cd03293">
    <property type="entry name" value="ABC_NrtD_SsuB_transporters"/>
    <property type="match status" value="1"/>
</dbReference>
<dbReference type="GO" id="GO:0005524">
    <property type="term" value="F:ATP binding"/>
    <property type="evidence" value="ECO:0007669"/>
    <property type="project" value="UniProtKB-KW"/>
</dbReference>
<accession>A0A2N4UKE1</accession>
<proteinExistence type="inferred from homology"/>
<sequence>MATDSQESSHSDAAAISIQGVEVRYGELLALQKVNLHIQPREFICLLGPSGCGKTTLLNVIAGFVHPTNGRALTYGRAIEEPGPDRGMVFQEYGLFPWLTVRKNIQYGPKLKGSCSTELDEIANKYSKMVGLERFCDSYPGQLSGGMRQRAAIARALANQPNILLMDEPFGALDAMTRQSLQEELLQIWELERKTLVFVTHSIAEAVFLADKIIVMSAHPGRIEHIVDNTIARPRNRTADAHFQMCRHIELLFQGAGKCGNTRPGE</sequence>
<feature type="domain" description="ABC transporter" evidence="6">
    <location>
        <begin position="16"/>
        <end position="243"/>
    </location>
</feature>
<dbReference type="InterPro" id="IPR027417">
    <property type="entry name" value="P-loop_NTPase"/>
</dbReference>
<keyword evidence="5 7" id="KW-0067">ATP-binding</keyword>
<dbReference type="OrthoDB" id="8683598at2"/>
<evidence type="ECO:0000256" key="5">
    <source>
        <dbReference type="ARBA" id="ARBA00022840"/>
    </source>
</evidence>
<evidence type="ECO:0000256" key="3">
    <source>
        <dbReference type="ARBA" id="ARBA00022475"/>
    </source>
</evidence>
<dbReference type="GO" id="GO:0016887">
    <property type="term" value="F:ATP hydrolysis activity"/>
    <property type="evidence" value="ECO:0007669"/>
    <property type="project" value="InterPro"/>
</dbReference>
<keyword evidence="3" id="KW-1003">Cell membrane</keyword>
<dbReference type="Gene3D" id="3.40.50.300">
    <property type="entry name" value="P-loop containing nucleotide triphosphate hydrolases"/>
    <property type="match status" value="1"/>
</dbReference>
<dbReference type="Proteomes" id="UP000234328">
    <property type="component" value="Unassembled WGS sequence"/>
</dbReference>
<dbReference type="InterPro" id="IPR017871">
    <property type="entry name" value="ABC_transporter-like_CS"/>
</dbReference>
<dbReference type="EMBL" id="PDNV01000002">
    <property type="protein sequence ID" value="PLC55470.1"/>
    <property type="molecule type" value="Genomic_DNA"/>
</dbReference>
<evidence type="ECO:0000256" key="1">
    <source>
        <dbReference type="ARBA" id="ARBA00005417"/>
    </source>
</evidence>
<keyword evidence="2" id="KW-0813">Transport</keyword>
<keyword evidence="3" id="KW-0472">Membrane</keyword>
<dbReference type="SMART" id="SM00382">
    <property type="entry name" value="AAA"/>
    <property type="match status" value="1"/>
</dbReference>
<name>A0A2N4UKE1_9BURK</name>
<dbReference type="PROSITE" id="PS50893">
    <property type="entry name" value="ABC_TRANSPORTER_2"/>
    <property type="match status" value="1"/>
</dbReference>
<dbReference type="SUPFAM" id="SSF52540">
    <property type="entry name" value="P-loop containing nucleoside triphosphate hydrolases"/>
    <property type="match status" value="1"/>
</dbReference>
<keyword evidence="4" id="KW-0547">Nucleotide-binding</keyword>
<dbReference type="AlphaFoldDB" id="A0A2N4UKE1"/>